<dbReference type="InterPro" id="IPR003770">
    <property type="entry name" value="MLTG-like"/>
</dbReference>
<evidence type="ECO:0000313" key="9">
    <source>
        <dbReference type="EMBL" id="TMQ63343.1"/>
    </source>
</evidence>
<evidence type="ECO:0000256" key="5">
    <source>
        <dbReference type="ARBA" id="ARBA00023239"/>
    </source>
</evidence>
<comment type="similarity">
    <text evidence="7">Belongs to the transglycosylase MltG family.</text>
</comment>
<dbReference type="Proteomes" id="UP000317366">
    <property type="component" value="Unassembled WGS sequence"/>
</dbReference>
<dbReference type="Pfam" id="PF02618">
    <property type="entry name" value="YceG"/>
    <property type="match status" value="1"/>
</dbReference>
<keyword evidence="5 7" id="KW-0456">Lyase</keyword>
<dbReference type="EMBL" id="VBOX01000060">
    <property type="protein sequence ID" value="TMQ63343.1"/>
    <property type="molecule type" value="Genomic_DNA"/>
</dbReference>
<evidence type="ECO:0000256" key="2">
    <source>
        <dbReference type="ARBA" id="ARBA00022692"/>
    </source>
</evidence>
<evidence type="ECO:0000256" key="8">
    <source>
        <dbReference type="SAM" id="MobiDB-lite"/>
    </source>
</evidence>
<sequence length="455" mass="48887">MARPPAPDQGRGGLKRRHRIRRTLLLGGIVGVVLLSGILFFPASVTRVYETREVLIPRGASVETIAGILKADGLVKSPELFALAARVLGYDRHLKAGRYTIPVGASIYRILRQLSSGMGKQDMVTVPEGLRTDEIARVLAAQSKTDPSRFMALTRDSSFAASLGVPADRLEGYLYPDTYPFYPLLSAEEVARVMVGRALRVFEEEMALPGAREGLTMHELVTLASIVEAEAMVPSERPRIAAVFYNRLRRGMMLQSDPTVSYALGVFRNRVYYSDLNVKSPYNTYRNRGLPPGPICSPGRAAFHAVLFPLPDSTELYFVARGDGTHIFTKSWEDHLAAIAHVRAVAKVESTPRPAGLLMQGPMLRAVPDSAPPMLRAAIVSAPSKPAGRASVVSAPSKPAGRAGVVSAPSKPAGRAGVVSAPGRSTKRAEVVSAPKKGTGTTKSTTAKKKAATKR</sequence>
<comment type="caution">
    <text evidence="9">The sequence shown here is derived from an EMBL/GenBank/DDBJ whole genome shotgun (WGS) entry which is preliminary data.</text>
</comment>
<evidence type="ECO:0000256" key="3">
    <source>
        <dbReference type="ARBA" id="ARBA00022989"/>
    </source>
</evidence>
<dbReference type="Gene3D" id="3.30.160.60">
    <property type="entry name" value="Classic Zinc Finger"/>
    <property type="match status" value="1"/>
</dbReference>
<dbReference type="NCBIfam" id="TIGR00247">
    <property type="entry name" value="endolytic transglycosylase MltG"/>
    <property type="match status" value="1"/>
</dbReference>
<keyword evidence="4 7" id="KW-0472">Membrane</keyword>
<dbReference type="GO" id="GO:0071555">
    <property type="term" value="P:cell wall organization"/>
    <property type="evidence" value="ECO:0007669"/>
    <property type="project" value="UniProtKB-KW"/>
</dbReference>
<feature type="compositionally biased region" description="Basic residues" evidence="8">
    <location>
        <begin position="446"/>
        <end position="455"/>
    </location>
</feature>
<reference evidence="9 10" key="1">
    <citation type="journal article" date="2019" name="Nat. Microbiol.">
        <title>Mediterranean grassland soil C-N compound turnover is dependent on rainfall and depth, and is mediated by genomically divergent microorganisms.</title>
        <authorList>
            <person name="Diamond S."/>
            <person name="Andeer P.F."/>
            <person name="Li Z."/>
            <person name="Crits-Christoph A."/>
            <person name="Burstein D."/>
            <person name="Anantharaman K."/>
            <person name="Lane K.R."/>
            <person name="Thomas B.C."/>
            <person name="Pan C."/>
            <person name="Northen T.R."/>
            <person name="Banfield J.F."/>
        </authorList>
    </citation>
    <scope>NUCLEOTIDE SEQUENCE [LARGE SCALE GENOMIC DNA]</scope>
    <source>
        <strain evidence="9">WS_7</strain>
    </source>
</reference>
<evidence type="ECO:0000256" key="4">
    <source>
        <dbReference type="ARBA" id="ARBA00023136"/>
    </source>
</evidence>
<protein>
    <recommendedName>
        <fullName evidence="7">Endolytic murein transglycosylase</fullName>
        <ecNumber evidence="7">4.2.2.29</ecNumber>
    </recommendedName>
    <alternativeName>
        <fullName evidence="7">Peptidoglycan lytic transglycosylase</fullName>
    </alternativeName>
    <alternativeName>
        <fullName evidence="7">Peptidoglycan polymerization terminase</fullName>
    </alternativeName>
</protein>
<keyword evidence="1 7" id="KW-1003">Cell membrane</keyword>
<feature type="compositionally biased region" description="Low complexity" evidence="8">
    <location>
        <begin position="436"/>
        <end position="445"/>
    </location>
</feature>
<dbReference type="GO" id="GO:0005886">
    <property type="term" value="C:plasma membrane"/>
    <property type="evidence" value="ECO:0007669"/>
    <property type="project" value="UniProtKB-SubCell"/>
</dbReference>
<evidence type="ECO:0000313" key="10">
    <source>
        <dbReference type="Proteomes" id="UP000317366"/>
    </source>
</evidence>
<keyword evidence="3 7" id="KW-1133">Transmembrane helix</keyword>
<dbReference type="CDD" id="cd08010">
    <property type="entry name" value="MltG_like"/>
    <property type="match status" value="1"/>
</dbReference>
<accession>A0A538TI97</accession>
<name>A0A538TI97_UNCEI</name>
<organism evidence="9 10">
    <name type="scientific">Eiseniibacteriota bacterium</name>
    <dbReference type="NCBI Taxonomy" id="2212470"/>
    <lineage>
        <taxon>Bacteria</taxon>
        <taxon>Candidatus Eiseniibacteriota</taxon>
    </lineage>
</organism>
<evidence type="ECO:0000256" key="7">
    <source>
        <dbReference type="HAMAP-Rule" id="MF_02065"/>
    </source>
</evidence>
<comment type="catalytic activity">
    <reaction evidence="7">
        <text>a peptidoglycan chain = a peptidoglycan chain with N-acetyl-1,6-anhydromuramyl-[peptide] at the reducing end + a peptidoglycan chain with N-acetylglucosamine at the non-reducing end.</text>
        <dbReference type="EC" id="4.2.2.29"/>
    </reaction>
</comment>
<dbReference type="EC" id="4.2.2.29" evidence="7"/>
<evidence type="ECO:0000256" key="1">
    <source>
        <dbReference type="ARBA" id="ARBA00022475"/>
    </source>
</evidence>
<comment type="function">
    <text evidence="7">Functions as a peptidoglycan terminase that cleaves nascent peptidoglycan strands endolytically to terminate their elongation.</text>
</comment>
<evidence type="ECO:0000256" key="6">
    <source>
        <dbReference type="ARBA" id="ARBA00023316"/>
    </source>
</evidence>
<feature type="region of interest" description="Disordered" evidence="8">
    <location>
        <begin position="386"/>
        <end position="455"/>
    </location>
</feature>
<dbReference type="AlphaFoldDB" id="A0A538TI97"/>
<dbReference type="Gene3D" id="3.30.1490.480">
    <property type="entry name" value="Endolytic murein transglycosylase"/>
    <property type="match status" value="1"/>
</dbReference>
<gene>
    <name evidence="7 9" type="primary">mltG</name>
    <name evidence="9" type="ORF">E6K77_05435</name>
</gene>
<dbReference type="GO" id="GO:0009252">
    <property type="term" value="P:peptidoglycan biosynthetic process"/>
    <property type="evidence" value="ECO:0007669"/>
    <property type="project" value="UniProtKB-UniRule"/>
</dbReference>
<dbReference type="GO" id="GO:0008932">
    <property type="term" value="F:lytic endotransglycosylase activity"/>
    <property type="evidence" value="ECO:0007669"/>
    <property type="project" value="UniProtKB-UniRule"/>
</dbReference>
<feature type="transmembrane region" description="Helical" evidence="7">
    <location>
        <begin position="24"/>
        <end position="43"/>
    </location>
</feature>
<proteinExistence type="inferred from homology"/>
<keyword evidence="6 7" id="KW-0961">Cell wall biogenesis/degradation</keyword>
<dbReference type="HAMAP" id="MF_02065">
    <property type="entry name" value="MltG"/>
    <property type="match status" value="1"/>
</dbReference>
<dbReference type="PANTHER" id="PTHR30518:SF2">
    <property type="entry name" value="ENDOLYTIC MUREIN TRANSGLYCOSYLASE"/>
    <property type="match status" value="1"/>
</dbReference>
<keyword evidence="2 7" id="KW-0812">Transmembrane</keyword>
<dbReference type="PANTHER" id="PTHR30518">
    <property type="entry name" value="ENDOLYTIC MUREIN TRANSGLYCOSYLASE"/>
    <property type="match status" value="1"/>
</dbReference>
<feature type="site" description="Important for catalytic activity" evidence="7">
    <location>
        <position position="230"/>
    </location>
</feature>
<comment type="subcellular location">
    <subcellularLocation>
        <location evidence="7">Cell membrane</location>
        <topology evidence="7">Single-pass membrane protein</topology>
    </subcellularLocation>
</comment>